<protein>
    <recommendedName>
        <fullName evidence="5">Secreted protein</fullName>
    </recommendedName>
</protein>
<keyword evidence="2" id="KW-0732">Signal</keyword>
<dbReference type="EMBL" id="SMTL01000004">
    <property type="protein sequence ID" value="TDK34299.1"/>
    <property type="molecule type" value="Genomic_DNA"/>
</dbReference>
<evidence type="ECO:0008006" key="5">
    <source>
        <dbReference type="Google" id="ProtNLM"/>
    </source>
</evidence>
<feature type="chain" id="PRO_5020307716" description="Secreted protein" evidence="2">
    <location>
        <begin position="18"/>
        <end position="102"/>
    </location>
</feature>
<evidence type="ECO:0000313" key="3">
    <source>
        <dbReference type="EMBL" id="TDK34299.1"/>
    </source>
</evidence>
<feature type="signal peptide" evidence="2">
    <location>
        <begin position="1"/>
        <end position="17"/>
    </location>
</feature>
<feature type="compositionally biased region" description="Basic and acidic residues" evidence="1">
    <location>
        <begin position="69"/>
        <end position="89"/>
    </location>
</feature>
<reference evidence="3 4" key="1">
    <citation type="submission" date="2019-03" db="EMBL/GenBank/DDBJ databases">
        <title>Rhizobium sp. nov., an bacterium isolated from biocrust in Mu Us Desert.</title>
        <authorList>
            <person name="Lixiong L."/>
        </authorList>
    </citation>
    <scope>NUCLEOTIDE SEQUENCE [LARGE SCALE GENOMIC DNA]</scope>
    <source>
        <strain evidence="3 4">SPY-1</strain>
    </source>
</reference>
<accession>A0A4R5UFL0</accession>
<dbReference type="AlphaFoldDB" id="A0A4R5UFL0"/>
<name>A0A4R5UFL0_9HYPH</name>
<keyword evidence="4" id="KW-1185">Reference proteome</keyword>
<dbReference type="RefSeq" id="WP_133317137.1">
    <property type="nucleotide sequence ID" value="NZ_SMTL01000004.1"/>
</dbReference>
<evidence type="ECO:0000256" key="2">
    <source>
        <dbReference type="SAM" id="SignalP"/>
    </source>
</evidence>
<organism evidence="3 4">
    <name type="scientific">Rhizobium deserti</name>
    <dbReference type="NCBI Taxonomy" id="2547961"/>
    <lineage>
        <taxon>Bacteria</taxon>
        <taxon>Pseudomonadati</taxon>
        <taxon>Pseudomonadota</taxon>
        <taxon>Alphaproteobacteria</taxon>
        <taxon>Hyphomicrobiales</taxon>
        <taxon>Rhizobiaceae</taxon>
        <taxon>Rhizobium/Agrobacterium group</taxon>
        <taxon>Rhizobium</taxon>
    </lineage>
</organism>
<dbReference type="Proteomes" id="UP000295238">
    <property type="component" value="Unassembled WGS sequence"/>
</dbReference>
<evidence type="ECO:0000313" key="4">
    <source>
        <dbReference type="Proteomes" id="UP000295238"/>
    </source>
</evidence>
<evidence type="ECO:0000256" key="1">
    <source>
        <dbReference type="SAM" id="MobiDB-lite"/>
    </source>
</evidence>
<feature type="region of interest" description="Disordered" evidence="1">
    <location>
        <begin position="59"/>
        <end position="102"/>
    </location>
</feature>
<proteinExistence type="predicted"/>
<gene>
    <name evidence="3" type="ORF">E2F50_15755</name>
</gene>
<comment type="caution">
    <text evidence="3">The sequence shown here is derived from an EMBL/GenBank/DDBJ whole genome shotgun (WGS) entry which is preliminary data.</text>
</comment>
<sequence>MRIIFLLPLAAALVGTASPCGQTLRLAPISLPFAETKKQCMSFSCDEYESAPSKQMFRSVAIPAQTSRSEVRKNAERRNKTRKQQEGKQHGSKLINANSGYP</sequence>